<proteinExistence type="inferred from homology"/>
<reference evidence="9 10" key="1">
    <citation type="submission" date="2013-03" db="EMBL/GenBank/DDBJ databases">
        <title>The Genome Sequence of Capronia epimyces CBS 606.96.</title>
        <authorList>
            <consortium name="The Broad Institute Genomics Platform"/>
            <person name="Cuomo C."/>
            <person name="de Hoog S."/>
            <person name="Gorbushina A."/>
            <person name="Walker B."/>
            <person name="Young S.K."/>
            <person name="Zeng Q."/>
            <person name="Gargeya S."/>
            <person name="Fitzgerald M."/>
            <person name="Haas B."/>
            <person name="Abouelleil A."/>
            <person name="Allen A.W."/>
            <person name="Alvarado L."/>
            <person name="Arachchi H.M."/>
            <person name="Berlin A.M."/>
            <person name="Chapman S.B."/>
            <person name="Gainer-Dewar J."/>
            <person name="Goldberg J."/>
            <person name="Griggs A."/>
            <person name="Gujja S."/>
            <person name="Hansen M."/>
            <person name="Howarth C."/>
            <person name="Imamovic A."/>
            <person name="Ireland A."/>
            <person name="Larimer J."/>
            <person name="McCowan C."/>
            <person name="Murphy C."/>
            <person name="Pearson M."/>
            <person name="Poon T.W."/>
            <person name="Priest M."/>
            <person name="Roberts A."/>
            <person name="Saif S."/>
            <person name="Shea T."/>
            <person name="Sisk P."/>
            <person name="Sykes S."/>
            <person name="Wortman J."/>
            <person name="Nusbaum C."/>
            <person name="Birren B."/>
        </authorList>
    </citation>
    <scope>NUCLEOTIDE SEQUENCE [LARGE SCALE GENOMIC DNA]</scope>
    <source>
        <strain evidence="9 10">CBS 606.96</strain>
    </source>
</reference>
<dbReference type="PANTHER" id="PTHR46300:SF2">
    <property type="entry name" value="CYTOCHROME P450 MONOOXYGENASE ALNH-RELATED"/>
    <property type="match status" value="1"/>
</dbReference>
<feature type="binding site" description="axial binding residue" evidence="7">
    <location>
        <position position="452"/>
    </location>
    <ligand>
        <name>heme</name>
        <dbReference type="ChEBI" id="CHEBI:30413"/>
    </ligand>
    <ligandPart>
        <name>Fe</name>
        <dbReference type="ChEBI" id="CHEBI:18248"/>
    </ligandPart>
</feature>
<protein>
    <recommendedName>
        <fullName evidence="11">Cytochrome P450 oxidoreductase</fullName>
    </recommendedName>
</protein>
<dbReference type="PANTHER" id="PTHR46300">
    <property type="entry name" value="P450, PUTATIVE (EUROFUNG)-RELATED-RELATED"/>
    <property type="match status" value="1"/>
</dbReference>
<dbReference type="Proteomes" id="UP000019478">
    <property type="component" value="Unassembled WGS sequence"/>
</dbReference>
<keyword evidence="3 7" id="KW-0479">Metal-binding</keyword>
<evidence type="ECO:0000256" key="6">
    <source>
        <dbReference type="ARBA" id="ARBA00023033"/>
    </source>
</evidence>
<evidence type="ECO:0008006" key="11">
    <source>
        <dbReference type="Google" id="ProtNLM"/>
    </source>
</evidence>
<evidence type="ECO:0000313" key="10">
    <source>
        <dbReference type="Proteomes" id="UP000019478"/>
    </source>
</evidence>
<dbReference type="PRINTS" id="PR00463">
    <property type="entry name" value="EP450I"/>
</dbReference>
<comment type="cofactor">
    <cofactor evidence="1 7">
        <name>heme</name>
        <dbReference type="ChEBI" id="CHEBI:30413"/>
    </cofactor>
</comment>
<dbReference type="InterPro" id="IPR001128">
    <property type="entry name" value="Cyt_P450"/>
</dbReference>
<evidence type="ECO:0000256" key="5">
    <source>
        <dbReference type="ARBA" id="ARBA00023004"/>
    </source>
</evidence>
<dbReference type="InterPro" id="IPR050364">
    <property type="entry name" value="Cytochrome_P450_fung"/>
</dbReference>
<keyword evidence="7" id="KW-0349">Heme</keyword>
<dbReference type="GeneID" id="19172305"/>
<dbReference type="CDD" id="cd11065">
    <property type="entry name" value="CYP64-like"/>
    <property type="match status" value="1"/>
</dbReference>
<dbReference type="HOGENOM" id="CLU_001570_2_1_1"/>
<evidence type="ECO:0000256" key="4">
    <source>
        <dbReference type="ARBA" id="ARBA00023002"/>
    </source>
</evidence>
<evidence type="ECO:0000256" key="8">
    <source>
        <dbReference type="SAM" id="Phobius"/>
    </source>
</evidence>
<evidence type="ECO:0000256" key="2">
    <source>
        <dbReference type="ARBA" id="ARBA00010617"/>
    </source>
</evidence>
<dbReference type="Gene3D" id="1.10.630.10">
    <property type="entry name" value="Cytochrome P450"/>
    <property type="match status" value="1"/>
</dbReference>
<keyword evidence="8" id="KW-0812">Transmembrane</keyword>
<dbReference type="GO" id="GO:0005506">
    <property type="term" value="F:iron ion binding"/>
    <property type="evidence" value="ECO:0007669"/>
    <property type="project" value="InterPro"/>
</dbReference>
<keyword evidence="5 7" id="KW-0408">Iron</keyword>
<accession>W9XSJ2</accession>
<keyword evidence="6" id="KW-0503">Monooxygenase</keyword>
<dbReference type="InterPro" id="IPR036396">
    <property type="entry name" value="Cyt_P450_sf"/>
</dbReference>
<dbReference type="OrthoDB" id="1103324at2759"/>
<dbReference type="SUPFAM" id="SSF48264">
    <property type="entry name" value="Cytochrome P450"/>
    <property type="match status" value="1"/>
</dbReference>
<dbReference type="GO" id="GO:0004497">
    <property type="term" value="F:monooxygenase activity"/>
    <property type="evidence" value="ECO:0007669"/>
    <property type="project" value="UniProtKB-KW"/>
</dbReference>
<dbReference type="Pfam" id="PF00067">
    <property type="entry name" value="p450"/>
    <property type="match status" value="1"/>
</dbReference>
<gene>
    <name evidence="9" type="ORF">A1O3_08216</name>
</gene>
<keyword evidence="4" id="KW-0560">Oxidoreductase</keyword>
<name>W9XSJ2_9EURO</name>
<evidence type="ECO:0000256" key="3">
    <source>
        <dbReference type="ARBA" id="ARBA00022723"/>
    </source>
</evidence>
<dbReference type="AlphaFoldDB" id="W9XSJ2"/>
<evidence type="ECO:0000313" key="9">
    <source>
        <dbReference type="EMBL" id="EXJ79931.1"/>
    </source>
</evidence>
<sequence length="535" mass="60678">MLFDSLPTAGLSPATVAVVAIVFLVGIYRLLQVGKRDPRLPPGPPTIPILGNLHQVPITGLHKQFRTWAEEYGPVYSLKFGPSTVIVLCSRESVHQLLDKKGAIYSDRPSLYIGDMLTKGDHMALTPANTVWREKRKIVTHNFSPKMLDEKHFRIQEAEATVLMNDLLAKPDDFIKHVRRYTASVANCIIYGQRAATYESFWGHVSCSSPSSWSEAMEPGANPPVDIFPFIRYIPESMAFWKRRALDAGKTMDDAWREGRERVERRRARGIKRDSIVDACLDEYKEKGMPFSQHAFDNLMGEILEGAADTTASQLCTLIMAFTVYPEVQEKAREEIDRVCGSERAPGWSDFKDLPYINAIVKEGMRWRPTSATALPHYLREDDWYNGMLIPKGSTVFLPVWAVHHSEGIYEDAERFNPDRYAGMTKLANDYAGSPDYEKRDHYGYGAGRRICPGIHLAERNMWRIAAKLLWAFEFHPVIDQATGKPVPIDTEAYTPGIAQFPLPFAVDIKCRSERHRLQITKELDDALALVQQFE</sequence>
<dbReference type="GO" id="GO:0016705">
    <property type="term" value="F:oxidoreductase activity, acting on paired donors, with incorporation or reduction of molecular oxygen"/>
    <property type="evidence" value="ECO:0007669"/>
    <property type="project" value="InterPro"/>
</dbReference>
<evidence type="ECO:0000256" key="7">
    <source>
        <dbReference type="PIRSR" id="PIRSR602401-1"/>
    </source>
</evidence>
<organism evidence="9 10">
    <name type="scientific">Capronia epimyces CBS 606.96</name>
    <dbReference type="NCBI Taxonomy" id="1182542"/>
    <lineage>
        <taxon>Eukaryota</taxon>
        <taxon>Fungi</taxon>
        <taxon>Dikarya</taxon>
        <taxon>Ascomycota</taxon>
        <taxon>Pezizomycotina</taxon>
        <taxon>Eurotiomycetes</taxon>
        <taxon>Chaetothyriomycetidae</taxon>
        <taxon>Chaetothyriales</taxon>
        <taxon>Herpotrichiellaceae</taxon>
        <taxon>Capronia</taxon>
    </lineage>
</organism>
<dbReference type="InterPro" id="IPR002401">
    <property type="entry name" value="Cyt_P450_E_grp-I"/>
</dbReference>
<dbReference type="GO" id="GO:0020037">
    <property type="term" value="F:heme binding"/>
    <property type="evidence" value="ECO:0007669"/>
    <property type="project" value="InterPro"/>
</dbReference>
<dbReference type="STRING" id="1182542.W9XSJ2"/>
<comment type="similarity">
    <text evidence="2">Belongs to the cytochrome P450 family.</text>
</comment>
<comment type="caution">
    <text evidence="9">The sequence shown here is derived from an EMBL/GenBank/DDBJ whole genome shotgun (WGS) entry which is preliminary data.</text>
</comment>
<dbReference type="RefSeq" id="XP_007736505.1">
    <property type="nucleotide sequence ID" value="XM_007738315.1"/>
</dbReference>
<feature type="transmembrane region" description="Helical" evidence="8">
    <location>
        <begin position="12"/>
        <end position="31"/>
    </location>
</feature>
<keyword evidence="8" id="KW-1133">Transmembrane helix</keyword>
<keyword evidence="8" id="KW-0472">Membrane</keyword>
<dbReference type="eggNOG" id="KOG0156">
    <property type="taxonomic scope" value="Eukaryota"/>
</dbReference>
<dbReference type="EMBL" id="AMGY01000007">
    <property type="protein sequence ID" value="EXJ79931.1"/>
    <property type="molecule type" value="Genomic_DNA"/>
</dbReference>
<keyword evidence="10" id="KW-1185">Reference proteome</keyword>
<evidence type="ECO:0000256" key="1">
    <source>
        <dbReference type="ARBA" id="ARBA00001971"/>
    </source>
</evidence>